<name>L7FGC3_STRT8</name>
<evidence type="ECO:0000256" key="1">
    <source>
        <dbReference type="SAM" id="MobiDB-lite"/>
    </source>
</evidence>
<dbReference type="GeneID" id="97405966"/>
<dbReference type="Proteomes" id="UP000010931">
    <property type="component" value="Unassembled WGS sequence"/>
</dbReference>
<feature type="transmembrane region" description="Helical" evidence="2">
    <location>
        <begin position="129"/>
        <end position="148"/>
    </location>
</feature>
<proteinExistence type="predicted"/>
<keyword evidence="2" id="KW-0472">Membrane</keyword>
<dbReference type="EMBL" id="AEJB01000072">
    <property type="protein sequence ID" value="ELP70458.1"/>
    <property type="molecule type" value="Genomic_DNA"/>
</dbReference>
<comment type="caution">
    <text evidence="3">The sequence shown here is derived from an EMBL/GenBank/DDBJ whole genome shotgun (WGS) entry which is preliminary data.</text>
</comment>
<feature type="transmembrane region" description="Helical" evidence="2">
    <location>
        <begin position="100"/>
        <end position="122"/>
    </location>
</feature>
<organism evidence="3 4">
    <name type="scientific">Streptomyces turgidiscabies (strain Car8)</name>
    <dbReference type="NCBI Taxonomy" id="698760"/>
    <lineage>
        <taxon>Bacteria</taxon>
        <taxon>Bacillati</taxon>
        <taxon>Actinomycetota</taxon>
        <taxon>Actinomycetes</taxon>
        <taxon>Kitasatosporales</taxon>
        <taxon>Streptomycetaceae</taxon>
        <taxon>Streptomyces</taxon>
    </lineage>
</organism>
<evidence type="ECO:0000313" key="4">
    <source>
        <dbReference type="Proteomes" id="UP000010931"/>
    </source>
</evidence>
<protein>
    <recommendedName>
        <fullName evidence="5">Integral membrane protein</fullName>
    </recommendedName>
</protein>
<feature type="transmembrane region" description="Helical" evidence="2">
    <location>
        <begin position="60"/>
        <end position="80"/>
    </location>
</feature>
<feature type="region of interest" description="Disordered" evidence="1">
    <location>
        <begin position="162"/>
        <end position="187"/>
    </location>
</feature>
<keyword evidence="2" id="KW-0812">Transmembrane</keyword>
<dbReference type="PATRIC" id="fig|698760.3.peg.913"/>
<evidence type="ECO:0000313" key="3">
    <source>
        <dbReference type="EMBL" id="ELP70458.1"/>
    </source>
</evidence>
<reference evidence="3 4" key="1">
    <citation type="journal article" date="2011" name="Plasmid">
        <title>Streptomyces turgidiscabies Car8 contains a modular pathogenicity island that shares virulence genes with other actinobacterial plant pathogens.</title>
        <authorList>
            <person name="Huguet-Tapia J.C."/>
            <person name="Badger J.H."/>
            <person name="Loria R."/>
            <person name="Pettis G.S."/>
        </authorList>
    </citation>
    <scope>NUCLEOTIDE SEQUENCE [LARGE SCALE GENOMIC DNA]</scope>
    <source>
        <strain evidence="3 4">Car8</strain>
    </source>
</reference>
<feature type="transmembrane region" description="Helical" evidence="2">
    <location>
        <begin position="31"/>
        <end position="48"/>
    </location>
</feature>
<dbReference type="STRING" id="85558.T45_05418"/>
<evidence type="ECO:0008006" key="5">
    <source>
        <dbReference type="Google" id="ProtNLM"/>
    </source>
</evidence>
<sequence>MSGLADVLLIVAVVALVVVRQFRTRRIDTDRRWWVVPVILAVVALREPGLVDIHHRTESITLLAVELLIGLATGAGWAWTTRIWAEPDGEVWSRSTRASVAVWVVGIGLRAGLFALGAALGVHQDTSALLLALAATLLLRAGILHWRVQSLHLVSPHAELPHPASAPSAHGRTPAYGDGVRSRKERV</sequence>
<dbReference type="AlphaFoldDB" id="L7FGC3"/>
<dbReference type="RefSeq" id="WP_006374243.1">
    <property type="nucleotide sequence ID" value="NZ_AEJB01000072.1"/>
</dbReference>
<keyword evidence="4" id="KW-1185">Reference proteome</keyword>
<keyword evidence="2" id="KW-1133">Transmembrane helix</keyword>
<gene>
    <name evidence="3" type="ORF">STRTUCAR8_08075</name>
</gene>
<evidence type="ECO:0000256" key="2">
    <source>
        <dbReference type="SAM" id="Phobius"/>
    </source>
</evidence>
<accession>L7FGC3</accession>